<gene>
    <name evidence="1" type="ORF">UFOVP972_28</name>
</gene>
<organism evidence="1">
    <name type="scientific">uncultured Caudovirales phage</name>
    <dbReference type="NCBI Taxonomy" id="2100421"/>
    <lineage>
        <taxon>Viruses</taxon>
        <taxon>Duplodnaviria</taxon>
        <taxon>Heunggongvirae</taxon>
        <taxon>Uroviricota</taxon>
        <taxon>Caudoviricetes</taxon>
        <taxon>Peduoviridae</taxon>
        <taxon>Maltschvirus</taxon>
        <taxon>Maltschvirus maltsch</taxon>
    </lineage>
</organism>
<sequence length="603" mass="65168">MSNIALTQSQIQQFSEMNKFFETTGPRLSEILTFDNLINEAHALNTIESNIPESLRFDLHLDLIFNRGVTDYYKSMSSGENRILEAARKVFPNSQHITESIESFKAYLVSMLNESGLELAMPSDGAAALSAPLEPRKSGGFWGTLKSLWNAITEGGSVIGIIHFIIDIIGLVGDFIFPGVGVCADIINAIIYAVRGEWIQCSISVIAAVVIGGGDALKLVRYAAKPGQRVLAACAKEGGAKTAAEIIAKLPAKEGGGVLKLLTGIFGNIGGALGKATSLLGKFIQEFGKVAGYVPGLGKALKPIFDGLGTTLTAFGKKMSLASANFKLATKSAKKAAAVNIETSLRAGGDLVFDGPWVKVLNKEGKQIGKYPAKQFDKIAGEALINATAKKAGSKEGAEILFKEGSDVARVNNVLTNPKLQEGMRKRAYNYFETTALKKGWKRMVSPKNLAFFVGKQIYKIIFKSDWLDGPGSQWSPGEVAGHGNGAINDWIDDRMGDKKNKTLLLDSQDQEVVDRITDYQNHFAEITGEPRIINVVTNKLEKEGPAEEFEDFFNEVAKGKVTRGGTGDIVDHTVSDKLAADTKITESRKSIVRTISNFSDFK</sequence>
<dbReference type="CDD" id="cd20745">
    <property type="entry name" value="FIX_RhsA_AHH_HNH-like"/>
    <property type="match status" value="1"/>
</dbReference>
<accession>A0A6J5PRF2</accession>
<protein>
    <submittedName>
        <fullName evidence="1">Uncharacterized protein</fullName>
    </submittedName>
</protein>
<proteinExistence type="predicted"/>
<name>A0A6J5PRF2_9CAUD</name>
<evidence type="ECO:0000313" key="1">
    <source>
        <dbReference type="EMBL" id="CAB4174243.1"/>
    </source>
</evidence>
<reference evidence="1" key="1">
    <citation type="submission" date="2020-05" db="EMBL/GenBank/DDBJ databases">
        <authorList>
            <person name="Chiriac C."/>
            <person name="Salcher M."/>
            <person name="Ghai R."/>
            <person name="Kavagutti S V."/>
        </authorList>
    </citation>
    <scope>NUCLEOTIDE SEQUENCE</scope>
</reference>
<dbReference type="EMBL" id="LR796923">
    <property type="protein sequence ID" value="CAB4174243.1"/>
    <property type="molecule type" value="Genomic_DNA"/>
</dbReference>